<evidence type="ECO:0000256" key="5">
    <source>
        <dbReference type="ARBA" id="ARBA00022801"/>
    </source>
</evidence>
<dbReference type="SUPFAM" id="SSF56672">
    <property type="entry name" value="DNA/RNA polymerases"/>
    <property type="match status" value="1"/>
</dbReference>
<dbReference type="InterPro" id="IPR000477">
    <property type="entry name" value="RT_dom"/>
</dbReference>
<dbReference type="Pfam" id="PF13456">
    <property type="entry name" value="RVT_3"/>
    <property type="match status" value="1"/>
</dbReference>
<dbReference type="Pfam" id="PF00078">
    <property type="entry name" value="RVT_1"/>
    <property type="match status" value="1"/>
</dbReference>
<evidence type="ECO:0000259" key="9">
    <source>
        <dbReference type="PROSITE" id="PS50994"/>
    </source>
</evidence>
<dbReference type="InterPro" id="IPR002156">
    <property type="entry name" value="RNaseH_domain"/>
</dbReference>
<keyword evidence="4" id="KW-0255">Endonuclease</keyword>
<dbReference type="InterPro" id="IPR001584">
    <property type="entry name" value="Integrase_cat-core"/>
</dbReference>
<dbReference type="Gene3D" id="3.30.70.270">
    <property type="match status" value="2"/>
</dbReference>
<dbReference type="CDD" id="cd09279">
    <property type="entry name" value="RNase_HI_like"/>
    <property type="match status" value="1"/>
</dbReference>
<dbReference type="InterPro" id="IPR012337">
    <property type="entry name" value="RNaseH-like_sf"/>
</dbReference>
<dbReference type="Gene3D" id="3.30.420.10">
    <property type="entry name" value="Ribonuclease H-like superfamily/Ribonuclease H"/>
    <property type="match status" value="2"/>
</dbReference>
<dbReference type="GO" id="GO:0003676">
    <property type="term" value="F:nucleic acid binding"/>
    <property type="evidence" value="ECO:0007669"/>
    <property type="project" value="InterPro"/>
</dbReference>
<dbReference type="CDD" id="cd01647">
    <property type="entry name" value="RT_LTR"/>
    <property type="match status" value="1"/>
</dbReference>
<evidence type="ECO:0000256" key="4">
    <source>
        <dbReference type="ARBA" id="ARBA00022759"/>
    </source>
</evidence>
<keyword evidence="6" id="KW-0695">RNA-directed DNA polymerase</keyword>
<feature type="compositionally biased region" description="Low complexity" evidence="7">
    <location>
        <begin position="520"/>
        <end position="533"/>
    </location>
</feature>
<proteinExistence type="predicted"/>
<protein>
    <submittedName>
        <fullName evidence="10">Uncharacterized protein</fullName>
    </submittedName>
</protein>
<dbReference type="GO" id="GO:0003964">
    <property type="term" value="F:RNA-directed DNA polymerase activity"/>
    <property type="evidence" value="ECO:0007669"/>
    <property type="project" value="UniProtKB-KW"/>
</dbReference>
<name>A0A2N9G341_FAGSY</name>
<evidence type="ECO:0000256" key="3">
    <source>
        <dbReference type="ARBA" id="ARBA00022722"/>
    </source>
</evidence>
<evidence type="ECO:0000259" key="8">
    <source>
        <dbReference type="PROSITE" id="PS50879"/>
    </source>
</evidence>
<organism evidence="10">
    <name type="scientific">Fagus sylvatica</name>
    <name type="common">Beechnut</name>
    <dbReference type="NCBI Taxonomy" id="28930"/>
    <lineage>
        <taxon>Eukaryota</taxon>
        <taxon>Viridiplantae</taxon>
        <taxon>Streptophyta</taxon>
        <taxon>Embryophyta</taxon>
        <taxon>Tracheophyta</taxon>
        <taxon>Spermatophyta</taxon>
        <taxon>Magnoliopsida</taxon>
        <taxon>eudicotyledons</taxon>
        <taxon>Gunneridae</taxon>
        <taxon>Pentapetalae</taxon>
        <taxon>rosids</taxon>
        <taxon>fabids</taxon>
        <taxon>Fagales</taxon>
        <taxon>Fagaceae</taxon>
        <taxon>Fagus</taxon>
    </lineage>
</organism>
<dbReference type="PROSITE" id="PS50994">
    <property type="entry name" value="INTEGRASE"/>
    <property type="match status" value="1"/>
</dbReference>
<dbReference type="InterPro" id="IPR043128">
    <property type="entry name" value="Rev_trsase/Diguanyl_cyclase"/>
</dbReference>
<dbReference type="GO" id="GO:0015074">
    <property type="term" value="P:DNA integration"/>
    <property type="evidence" value="ECO:0007669"/>
    <property type="project" value="InterPro"/>
</dbReference>
<feature type="domain" description="RNase H type-1" evidence="8">
    <location>
        <begin position="967"/>
        <end position="1096"/>
    </location>
</feature>
<dbReference type="InterPro" id="IPR005162">
    <property type="entry name" value="Retrotrans_gag_dom"/>
</dbReference>
<evidence type="ECO:0000313" key="10">
    <source>
        <dbReference type="EMBL" id="SPC93601.1"/>
    </source>
</evidence>
<dbReference type="PANTHER" id="PTHR48475">
    <property type="entry name" value="RIBONUCLEASE H"/>
    <property type="match status" value="1"/>
</dbReference>
<feature type="region of interest" description="Disordered" evidence="7">
    <location>
        <begin position="511"/>
        <end position="560"/>
    </location>
</feature>
<dbReference type="PROSITE" id="PS50879">
    <property type="entry name" value="RNASE_H_1"/>
    <property type="match status" value="1"/>
</dbReference>
<dbReference type="PANTHER" id="PTHR48475:SF1">
    <property type="entry name" value="RNASE H TYPE-1 DOMAIN-CONTAINING PROTEIN"/>
    <property type="match status" value="1"/>
</dbReference>
<dbReference type="InterPro" id="IPR036397">
    <property type="entry name" value="RNaseH_sf"/>
</dbReference>
<dbReference type="GO" id="GO:0004523">
    <property type="term" value="F:RNA-DNA hybrid ribonuclease activity"/>
    <property type="evidence" value="ECO:0007669"/>
    <property type="project" value="InterPro"/>
</dbReference>
<keyword evidence="1" id="KW-0808">Transferase</keyword>
<keyword evidence="3" id="KW-0540">Nuclease</keyword>
<dbReference type="Gene3D" id="3.10.10.10">
    <property type="entry name" value="HIV Type 1 Reverse Transcriptase, subunit A, domain 1"/>
    <property type="match status" value="1"/>
</dbReference>
<dbReference type="Pfam" id="PF17917">
    <property type="entry name" value="RT_RNaseH"/>
    <property type="match status" value="1"/>
</dbReference>
<dbReference type="Pfam" id="PF03732">
    <property type="entry name" value="Retrotrans_gag"/>
    <property type="match status" value="1"/>
</dbReference>
<evidence type="ECO:0000256" key="6">
    <source>
        <dbReference type="ARBA" id="ARBA00022918"/>
    </source>
</evidence>
<accession>A0A2N9G341</accession>
<keyword evidence="5" id="KW-0378">Hydrolase</keyword>
<dbReference type="InterPro" id="IPR043502">
    <property type="entry name" value="DNA/RNA_pol_sf"/>
</dbReference>
<dbReference type="InterPro" id="IPR041373">
    <property type="entry name" value="RT_RNaseH"/>
</dbReference>
<feature type="domain" description="Integrase catalytic" evidence="9">
    <location>
        <begin position="1213"/>
        <end position="1316"/>
    </location>
</feature>
<evidence type="ECO:0000256" key="1">
    <source>
        <dbReference type="ARBA" id="ARBA00022679"/>
    </source>
</evidence>
<evidence type="ECO:0000256" key="7">
    <source>
        <dbReference type="SAM" id="MobiDB-lite"/>
    </source>
</evidence>
<dbReference type="SUPFAM" id="SSF53098">
    <property type="entry name" value="Ribonuclease H-like"/>
    <property type="match status" value="2"/>
</dbReference>
<gene>
    <name evidence="10" type="ORF">FSB_LOCUS21483</name>
</gene>
<keyword evidence="2" id="KW-0548">Nucleotidyltransferase</keyword>
<reference evidence="10" key="1">
    <citation type="submission" date="2018-02" db="EMBL/GenBank/DDBJ databases">
        <authorList>
            <person name="Cohen D.B."/>
            <person name="Kent A.D."/>
        </authorList>
    </citation>
    <scope>NUCLEOTIDE SEQUENCE</scope>
</reference>
<sequence>MHVSSGLTLSYQVNSLFSLNKFTIDHWLCGRYQQKHGKHAFCTSKKKARAQESCLLSFDKEEVEGKSQSIRRTPELNLQLMYKDKIHQNHLQVIQTGSALVHISKFIDSMRAYANNGDLCLREFSKSLDDRAYTWYTTLPPRFVNVWEDMVELFCGKYFQAKEKITLVNLHTTKQASGEDLLRYIHRFRDISLDCYANYEEGKLVGVCIDNMLLEFRAHLEEPRHLKICTASPKGLEDGTITTTSGSLHLEEMMAILNKWVADGVVKLPKVSKKVTEEDKKNPKFCYFHQYVHHSKPDCWTLRRKFHEKIQDGTLELPQAKQKVHIDPFLKHKDRAVVSVVIHGNASDVDMDESAAASRIAATEAIMAIAADSEAHCFTAETHASRAFLKTTNAITFTDEDMEVQYPDHRRPLYLSATINEVQVRRALVDIGSCINLIPLSTLQAAEISQKKIQGAPMEIKDFGGIALYDEVTPAGEASLAKPIGIPLPKWEEIKDASEADLRDLLEQKRKRRAEANVPESTDTAEAAAADSKISAKEELEASGTTYEDLPSGGRSSNYSRGEEATFSWIIMAKSGVVWIFRNLNKACPKDEFPLPNMDLLIDSVAGHAMFSFMDGFSSYNQIFMFSKDIEKTAFRTPIGNFYYTVMPFRLKNAGATYQRTMTAMFHDMMHREIEDYVDDIVVKSKTREDHFGILKKVFERCRLYKLKMNPLKCAFGVSAGKFLGFLMHQCGIDVDPARASAIATIKPPTSHKELKSFLGKLSYIRRFIPGLAAITSAFSPLLKKGAPFHWSIKCQQAFKKVQDIMTKLSTVCAPIFGKPLRLYLVSNSQAIGVLITQEDGSGVEQSVYYVSRALKDAESRFSGAKRSCLALIYASQRLRHYFLSHKVQLMTRSHPIRSLLQWPVLSSRLAQWLLQLSQYEIITETPTAIKSQAIADLLAQFPGEDNSSNSDEVPGEINEVFLAGLADSVWTLKFDGSSTAASVGAGIVLYKDDGEAVTKSFKFDFPCSNNAAEYEAYLAGLVIAYEMGIKHLRVIGDSNLVVCQARGEFSLKESSLSPYRALAQKLEAKFSTFEIEHAQRNENRYADALATLGSQIAFEGEEMDVTICKKMKPITELLKKEFEELSPNQEDWRVPIKAKLILPGGVLARCISLEEAKEKLLKVHEKTCGDRGAVSLYRRLQWLGYFWPNMSAEAVDVQSQCPTCQFHHSNKEHIITRFGTPYKLISDNGTPFINKDVREVLEHYRVKHRRSTPYYPQGNGQAEATNRMLLRILSKMVSDYGNDWRAHLADVLWAYRSSPKTAIGFTPFSLIYGTDTISPTELVVPNPRVMHGSELEVDANMCAEARTTHLEGLDEARDLVKVRSQRNYQKMANVYSKALRVRIFVEGQMVLKAAEFVRRNLPSPSKFSPNWDRPYIIREAHGSGYYRLSKSDGTTLADPIN</sequence>
<dbReference type="EMBL" id="OIVN01001408">
    <property type="protein sequence ID" value="SPC93601.1"/>
    <property type="molecule type" value="Genomic_DNA"/>
</dbReference>
<evidence type="ECO:0000256" key="2">
    <source>
        <dbReference type="ARBA" id="ARBA00022695"/>
    </source>
</evidence>